<evidence type="ECO:0000256" key="4">
    <source>
        <dbReference type="ARBA" id="ARBA00022448"/>
    </source>
</evidence>
<evidence type="ECO:0000313" key="9">
    <source>
        <dbReference type="EMBL" id="JAS28209.1"/>
    </source>
</evidence>
<dbReference type="GO" id="GO:0005737">
    <property type="term" value="C:cytoplasm"/>
    <property type="evidence" value="ECO:0007669"/>
    <property type="project" value="UniProtKB-SubCell"/>
</dbReference>
<evidence type="ECO:0000256" key="1">
    <source>
        <dbReference type="ARBA" id="ARBA00004123"/>
    </source>
</evidence>
<keyword evidence="5" id="KW-0963">Cytoplasm</keyword>
<evidence type="ECO:0000256" key="8">
    <source>
        <dbReference type="ARBA" id="ARBA00040444"/>
    </source>
</evidence>
<dbReference type="EMBL" id="GEDC01009089">
    <property type="protein sequence ID" value="JAS28209.1"/>
    <property type="molecule type" value="Transcribed_RNA"/>
</dbReference>
<sequence>MVEMAEEISQQLEAAAKVVLAPPSIVSNEQRHDAEMVFLNFRKTKCPYALCKHIFETCKLDYVIFENAGTLKDALVREWASLQEEEIKALQCYLLQYLIRNPSMAVFVREKILQVIAIMVKRGSVHDFGQERGKLLNEVEQLILNGDLPQQILGCSIISALMQEYATTVKSSDVGLTWETHFKAKKMFEVSDLKRILQFTVLVLSQICQRDPPFPQPVLLKHLLSISESILNWGFISANLPKRLIGVFEAVYESDQSPSLKLNVSWKDVILNPNLIQLYFDIHWKIRDEPSVAHHSLNCLVQLASLNGPVVANKDARLQYITTFLQAFIKLVTNIKVMDREALGISNIMRKVLIFYPPTLLVTLSQDILQGFLQQLTHLTCCFAEGATLEESKTFLHDSLFTEAFDTMLKAWMSILDDFQLLPEDFVKQSAVQIFNTYLKCHLSPPDGNRRSDQECNEEDELDELDEDDRTLYRDQLQAIGAFGRQVPGHVLPLLCKLLEDRTNRLHSQIQRIILNGNCNMRPTSLDVIFEDIHWILLISGHVICMDSEGETAMIPSEIMHYSIRQNSSNQADVNTSLKLLGSPTQRIQDIPGAEESADHVVRLIAAVLRLRDVETKTMENKASQLLSPQLSSTIIWFLNQWSMSYLLPNETYYSDMSIALVTAFGQHTEGAMWTINYLLNTIEMNLIYNLDKGLIKESVNLLTSLVELREKGAYVLKCAGFWNLVNKHNRSEKGILQDSAQRGLLKAFVLAGAALDTSQEKNQYLTQILKPLQERFKNIICDEAFLRNFHHFQVRNEIINILESFIGVVQGSQVSTVNALFGFISPVLAECANLLFIYKNYQFLVSLILQLYCECARGMLCYLTPTESKRLYECCLATIQSYAKCNLGRINLEKTALEDSFSDLQLLMELLTNLLSKDFIDLSPAETNDTGSTVNHLTAGNVCLYGLSIVMPLMNIDLLKFPSLCLQYFKMITFVCEMYPEKICQQPIELFKSILMTLELGLTTFGQDVTTLCCDFIQNLGAHLYKNKQQGSPAHQALRPFLKLLMDLILSHQVNSEILPNTGLALYVLICCYQDDYNVLVQSLINSQTDQDVAQRLAKSFNDLTSNIVLNTGSHQHVRFRDNFDKFIVNVHGFLLVK</sequence>
<evidence type="ECO:0000256" key="2">
    <source>
        <dbReference type="ARBA" id="ARBA00004496"/>
    </source>
</evidence>
<comment type="subcellular location">
    <subcellularLocation>
        <location evidence="2">Cytoplasm</location>
    </subcellularLocation>
    <subcellularLocation>
        <location evidence="1">Nucleus</location>
    </subcellularLocation>
</comment>
<dbReference type="PANTHER" id="PTHR12596:SF1">
    <property type="entry name" value="EXPORTIN-4"/>
    <property type="match status" value="1"/>
</dbReference>
<dbReference type="GO" id="GO:0005643">
    <property type="term" value="C:nuclear pore"/>
    <property type="evidence" value="ECO:0007669"/>
    <property type="project" value="TreeGrafter"/>
</dbReference>
<reference evidence="9" key="1">
    <citation type="submission" date="2015-12" db="EMBL/GenBank/DDBJ databases">
        <title>De novo transcriptome assembly of four potential Pierce s Disease insect vectors from Arizona vineyards.</title>
        <authorList>
            <person name="Tassone E.E."/>
        </authorList>
    </citation>
    <scope>NUCLEOTIDE SEQUENCE</scope>
</reference>
<keyword evidence="4" id="KW-0813">Transport</keyword>
<dbReference type="GO" id="GO:0006611">
    <property type="term" value="P:protein export from nucleus"/>
    <property type="evidence" value="ECO:0007669"/>
    <property type="project" value="TreeGrafter"/>
</dbReference>
<comment type="similarity">
    <text evidence="3">Belongs to the exportin family.</text>
</comment>
<dbReference type="Gene3D" id="1.25.10.10">
    <property type="entry name" value="Leucine-rich Repeat Variant"/>
    <property type="match status" value="2"/>
</dbReference>
<evidence type="ECO:0000256" key="3">
    <source>
        <dbReference type="ARBA" id="ARBA00009466"/>
    </source>
</evidence>
<proteinExistence type="inferred from homology"/>
<dbReference type="PANTHER" id="PTHR12596">
    <property type="entry name" value="EXPORTIN 4,7-RELATED"/>
    <property type="match status" value="1"/>
</dbReference>
<organism evidence="9">
    <name type="scientific">Clastoptera arizonana</name>
    <name type="common">Arizona spittle bug</name>
    <dbReference type="NCBI Taxonomy" id="38151"/>
    <lineage>
        <taxon>Eukaryota</taxon>
        <taxon>Metazoa</taxon>
        <taxon>Ecdysozoa</taxon>
        <taxon>Arthropoda</taxon>
        <taxon>Hexapoda</taxon>
        <taxon>Insecta</taxon>
        <taxon>Pterygota</taxon>
        <taxon>Neoptera</taxon>
        <taxon>Paraneoptera</taxon>
        <taxon>Hemiptera</taxon>
        <taxon>Auchenorrhyncha</taxon>
        <taxon>Cercopoidea</taxon>
        <taxon>Clastopteridae</taxon>
        <taxon>Clastoptera</taxon>
    </lineage>
</organism>
<accession>A0A1B6DRC6</accession>
<evidence type="ECO:0000256" key="5">
    <source>
        <dbReference type="ARBA" id="ARBA00022490"/>
    </source>
</evidence>
<dbReference type="GO" id="GO:0005049">
    <property type="term" value="F:nuclear export signal receptor activity"/>
    <property type="evidence" value="ECO:0007669"/>
    <property type="project" value="InterPro"/>
</dbReference>
<dbReference type="AlphaFoldDB" id="A0A1B6DRC6"/>
<gene>
    <name evidence="9" type="ORF">g.17064</name>
</gene>
<keyword evidence="6" id="KW-0653">Protein transport</keyword>
<keyword evidence="7" id="KW-0539">Nucleus</keyword>
<dbReference type="InterPro" id="IPR044189">
    <property type="entry name" value="XPO4/7-like"/>
</dbReference>
<protein>
    <recommendedName>
        <fullName evidence="8">Exportin-4</fullName>
    </recommendedName>
</protein>
<evidence type="ECO:0000256" key="6">
    <source>
        <dbReference type="ARBA" id="ARBA00022927"/>
    </source>
</evidence>
<dbReference type="InterPro" id="IPR016024">
    <property type="entry name" value="ARM-type_fold"/>
</dbReference>
<name>A0A1B6DRC6_9HEMI</name>
<dbReference type="SUPFAM" id="SSF48371">
    <property type="entry name" value="ARM repeat"/>
    <property type="match status" value="1"/>
</dbReference>
<evidence type="ECO:0000256" key="7">
    <source>
        <dbReference type="ARBA" id="ARBA00023242"/>
    </source>
</evidence>
<dbReference type="InterPro" id="IPR011989">
    <property type="entry name" value="ARM-like"/>
</dbReference>